<comment type="subcellular location">
    <subcellularLocation>
        <location evidence="1">Cell membrane</location>
        <topology evidence="1">Multi-pass membrane protein</topology>
    </subcellularLocation>
</comment>
<feature type="transmembrane region" description="Helical" evidence="6">
    <location>
        <begin position="49"/>
        <end position="67"/>
    </location>
</feature>
<dbReference type="InterPro" id="IPR020846">
    <property type="entry name" value="MFS_dom"/>
</dbReference>
<dbReference type="PANTHER" id="PTHR42718">
    <property type="entry name" value="MAJOR FACILITATOR SUPERFAMILY MULTIDRUG TRANSPORTER MFSC"/>
    <property type="match status" value="1"/>
</dbReference>
<feature type="transmembrane region" description="Helical" evidence="6">
    <location>
        <begin position="140"/>
        <end position="160"/>
    </location>
</feature>
<dbReference type="Gene3D" id="1.20.1720.10">
    <property type="entry name" value="Multidrug resistance protein D"/>
    <property type="match status" value="1"/>
</dbReference>
<feature type="transmembrane region" description="Helical" evidence="6">
    <location>
        <begin position="364"/>
        <end position="383"/>
    </location>
</feature>
<feature type="transmembrane region" description="Helical" evidence="6">
    <location>
        <begin position="12"/>
        <end position="34"/>
    </location>
</feature>
<feature type="transmembrane region" description="Helical" evidence="6">
    <location>
        <begin position="265"/>
        <end position="289"/>
    </location>
</feature>
<dbReference type="RefSeq" id="WP_344951607.1">
    <property type="nucleotide sequence ID" value="NZ_BAAAZG010000036.1"/>
</dbReference>
<dbReference type="PROSITE" id="PS50850">
    <property type="entry name" value="MFS"/>
    <property type="match status" value="1"/>
</dbReference>
<dbReference type="PANTHER" id="PTHR42718:SF48">
    <property type="entry name" value="CONSERVED TWO-DOMAIN MEMBRANE PROTEIN-RELATED"/>
    <property type="match status" value="1"/>
</dbReference>
<keyword evidence="3 6" id="KW-1133">Transmembrane helix</keyword>
<feature type="transmembrane region" description="Helical" evidence="6">
    <location>
        <begin position="224"/>
        <end position="244"/>
    </location>
</feature>
<keyword evidence="4 6" id="KW-0472">Membrane</keyword>
<reference evidence="9" key="1">
    <citation type="journal article" date="2019" name="Int. J. Syst. Evol. Microbiol.">
        <title>The Global Catalogue of Microorganisms (GCM) 10K type strain sequencing project: providing services to taxonomists for standard genome sequencing and annotation.</title>
        <authorList>
            <consortium name="The Broad Institute Genomics Platform"/>
            <consortium name="The Broad Institute Genome Sequencing Center for Infectious Disease"/>
            <person name="Wu L."/>
            <person name="Ma J."/>
        </authorList>
    </citation>
    <scope>NUCLEOTIDE SEQUENCE [LARGE SCALE GENOMIC DNA]</scope>
    <source>
        <strain evidence="9">JCM 16702</strain>
    </source>
</reference>
<feature type="region of interest" description="Disordered" evidence="5">
    <location>
        <begin position="455"/>
        <end position="484"/>
    </location>
</feature>
<feature type="transmembrane region" description="Helical" evidence="6">
    <location>
        <begin position="166"/>
        <end position="186"/>
    </location>
</feature>
<feature type="transmembrane region" description="Helical" evidence="6">
    <location>
        <begin position="79"/>
        <end position="102"/>
    </location>
</feature>
<dbReference type="Gene3D" id="1.20.1250.20">
    <property type="entry name" value="MFS general substrate transporter like domains"/>
    <property type="match status" value="1"/>
</dbReference>
<protein>
    <submittedName>
        <fullName evidence="8">MFS transporter</fullName>
    </submittedName>
</protein>
<dbReference type="CDD" id="cd17321">
    <property type="entry name" value="MFS_MMR_MDR_like"/>
    <property type="match status" value="1"/>
</dbReference>
<evidence type="ECO:0000313" key="8">
    <source>
        <dbReference type="EMBL" id="GAA4083075.1"/>
    </source>
</evidence>
<evidence type="ECO:0000256" key="1">
    <source>
        <dbReference type="ARBA" id="ARBA00004651"/>
    </source>
</evidence>
<accession>A0ABP7W7J6</accession>
<evidence type="ECO:0000256" key="3">
    <source>
        <dbReference type="ARBA" id="ARBA00022989"/>
    </source>
</evidence>
<feature type="compositionally biased region" description="Low complexity" evidence="5">
    <location>
        <begin position="459"/>
        <end position="475"/>
    </location>
</feature>
<gene>
    <name evidence="8" type="ORF">GCM10022214_48130</name>
</gene>
<evidence type="ECO:0000256" key="2">
    <source>
        <dbReference type="ARBA" id="ARBA00022692"/>
    </source>
</evidence>
<feature type="transmembrane region" description="Helical" evidence="6">
    <location>
        <begin position="108"/>
        <end position="128"/>
    </location>
</feature>
<proteinExistence type="predicted"/>
<dbReference type="PRINTS" id="PR01036">
    <property type="entry name" value="TCRTETB"/>
</dbReference>
<dbReference type="InterPro" id="IPR011701">
    <property type="entry name" value="MFS"/>
</dbReference>
<dbReference type="Pfam" id="PF07690">
    <property type="entry name" value="MFS_1"/>
    <property type="match status" value="1"/>
</dbReference>
<dbReference type="Proteomes" id="UP001500683">
    <property type="component" value="Unassembled WGS sequence"/>
</dbReference>
<dbReference type="InterPro" id="IPR005829">
    <property type="entry name" value="Sugar_transporter_CS"/>
</dbReference>
<evidence type="ECO:0000313" key="9">
    <source>
        <dbReference type="Proteomes" id="UP001500683"/>
    </source>
</evidence>
<feature type="transmembrane region" description="Helical" evidence="6">
    <location>
        <begin position="404"/>
        <end position="423"/>
    </location>
</feature>
<comment type="caution">
    <text evidence="8">The sequence shown here is derived from an EMBL/GenBank/DDBJ whole genome shotgun (WGS) entry which is preliminary data.</text>
</comment>
<sequence>MANQSQVRARAVLAVLCVASFMAGLDLFIVNVAFEDIGRDFAGESPADLSWVLNGYTIVFAALLVPLGRLADRYGRRTVLVAGLVVFTVASQACAAAPSLWWLVAFRVVQAAGAAALVPTGLGLLLSVFPPGRRAGPVRIWSASSALAAAAGPAVGGVLVDASWRWVFEVNVPIGVLATVLTLRLVPDSRDGAAARVPDLPGAALLAVSIGLLALGLVEVDDWPGGRVALALAASALVLAAFWARTRRHPAPVIEPSLLAVRAFAWSNAAVLLFSVAFAANLLIGVLWMQQVWGYSAIRTGLGVAPGPLMVPVFALVAGRLIARRVPAGVVTAVGCLLCAAGVAMIADGLVADPRYLTALLPGWLVGGIGVGLALPTILSTATEDLPEHRFATGSALVNMSRQIGAVLGVSLAVAVLGTPRGYAEAHDAFVRAWLTAGVFMLVAAVAALGMTPRRREPAASAPGAEAGPEAGPEAKPVGSASPS</sequence>
<feature type="transmembrane region" description="Helical" evidence="6">
    <location>
        <begin position="198"/>
        <end position="218"/>
    </location>
</feature>
<keyword evidence="9" id="KW-1185">Reference proteome</keyword>
<keyword evidence="2 6" id="KW-0812">Transmembrane</keyword>
<feature type="transmembrane region" description="Helical" evidence="6">
    <location>
        <begin position="330"/>
        <end position="352"/>
    </location>
</feature>
<dbReference type="SUPFAM" id="SSF103473">
    <property type="entry name" value="MFS general substrate transporter"/>
    <property type="match status" value="1"/>
</dbReference>
<evidence type="ECO:0000256" key="6">
    <source>
        <dbReference type="SAM" id="Phobius"/>
    </source>
</evidence>
<evidence type="ECO:0000256" key="5">
    <source>
        <dbReference type="SAM" id="MobiDB-lite"/>
    </source>
</evidence>
<feature type="domain" description="Major facilitator superfamily (MFS) profile" evidence="7">
    <location>
        <begin position="12"/>
        <end position="456"/>
    </location>
</feature>
<feature type="transmembrane region" description="Helical" evidence="6">
    <location>
        <begin position="301"/>
        <end position="323"/>
    </location>
</feature>
<feature type="transmembrane region" description="Helical" evidence="6">
    <location>
        <begin position="429"/>
        <end position="449"/>
    </location>
</feature>
<organism evidence="8 9">
    <name type="scientific">Actinomadura miaoliensis</name>
    <dbReference type="NCBI Taxonomy" id="430685"/>
    <lineage>
        <taxon>Bacteria</taxon>
        <taxon>Bacillati</taxon>
        <taxon>Actinomycetota</taxon>
        <taxon>Actinomycetes</taxon>
        <taxon>Streptosporangiales</taxon>
        <taxon>Thermomonosporaceae</taxon>
        <taxon>Actinomadura</taxon>
    </lineage>
</organism>
<evidence type="ECO:0000259" key="7">
    <source>
        <dbReference type="PROSITE" id="PS50850"/>
    </source>
</evidence>
<name>A0ABP7W7J6_9ACTN</name>
<dbReference type="PROSITE" id="PS00216">
    <property type="entry name" value="SUGAR_TRANSPORT_1"/>
    <property type="match status" value="1"/>
</dbReference>
<dbReference type="InterPro" id="IPR036259">
    <property type="entry name" value="MFS_trans_sf"/>
</dbReference>
<evidence type="ECO:0000256" key="4">
    <source>
        <dbReference type="ARBA" id="ARBA00023136"/>
    </source>
</evidence>
<dbReference type="EMBL" id="BAAAZG010000036">
    <property type="protein sequence ID" value="GAA4083075.1"/>
    <property type="molecule type" value="Genomic_DNA"/>
</dbReference>